<keyword evidence="1" id="KW-1133">Transmembrane helix</keyword>
<accession>A0A934Q2E6</accession>
<evidence type="ECO:0008006" key="4">
    <source>
        <dbReference type="Google" id="ProtNLM"/>
    </source>
</evidence>
<proteinExistence type="predicted"/>
<feature type="transmembrane region" description="Helical" evidence="1">
    <location>
        <begin position="31"/>
        <end position="50"/>
    </location>
</feature>
<evidence type="ECO:0000313" key="2">
    <source>
        <dbReference type="EMBL" id="MBK0393691.1"/>
    </source>
</evidence>
<keyword evidence="1" id="KW-0812">Transmembrane</keyword>
<protein>
    <recommendedName>
        <fullName evidence="4">DUF802 domain-containing protein</fullName>
    </recommendedName>
</protein>
<name>A0A934Q2E6_9BURK</name>
<dbReference type="Proteomes" id="UP000617041">
    <property type="component" value="Unassembled WGS sequence"/>
</dbReference>
<keyword evidence="3" id="KW-1185">Reference proteome</keyword>
<keyword evidence="1" id="KW-0472">Membrane</keyword>
<dbReference type="AlphaFoldDB" id="A0A934Q2E6"/>
<evidence type="ECO:0000313" key="3">
    <source>
        <dbReference type="Proteomes" id="UP000617041"/>
    </source>
</evidence>
<reference evidence="2" key="1">
    <citation type="submission" date="2020-12" db="EMBL/GenBank/DDBJ databases">
        <title>Ramlibacter sp. nov., isolated from a freshwater alga, Cryptomonas.</title>
        <authorList>
            <person name="Kim H.M."/>
            <person name="Jeon C.O."/>
        </authorList>
    </citation>
    <scope>NUCLEOTIDE SEQUENCE</scope>
    <source>
        <strain evidence="2">CrO1</strain>
    </source>
</reference>
<organism evidence="2 3">
    <name type="scientific">Ramlibacter algicola</name>
    <dbReference type="NCBI Taxonomy" id="2795217"/>
    <lineage>
        <taxon>Bacteria</taxon>
        <taxon>Pseudomonadati</taxon>
        <taxon>Pseudomonadota</taxon>
        <taxon>Betaproteobacteria</taxon>
        <taxon>Burkholderiales</taxon>
        <taxon>Comamonadaceae</taxon>
        <taxon>Ramlibacter</taxon>
    </lineage>
</organism>
<evidence type="ECO:0000256" key="1">
    <source>
        <dbReference type="SAM" id="Phobius"/>
    </source>
</evidence>
<feature type="transmembrane region" description="Helical" evidence="1">
    <location>
        <begin position="106"/>
        <end position="134"/>
    </location>
</feature>
<gene>
    <name evidence="2" type="ORF">I8E28_13920</name>
</gene>
<dbReference type="RefSeq" id="WP_200788645.1">
    <property type="nucleotide sequence ID" value="NZ_JAEDAO010000001.1"/>
</dbReference>
<comment type="caution">
    <text evidence="2">The sequence shown here is derived from an EMBL/GenBank/DDBJ whole genome shotgun (WGS) entry which is preliminary data.</text>
</comment>
<dbReference type="EMBL" id="JAEDAO010000001">
    <property type="protein sequence ID" value="MBK0393691.1"/>
    <property type="molecule type" value="Genomic_DNA"/>
</dbReference>
<sequence length="619" mass="65930">MSTTRFFAAAFALGLAAIAWVAQGFVGSNWLAFAMTLGIAAVYLLGAWELRRFRADTHTLAAACDGAAPASLQDWLARVPAALRHAVRLRVDGERAGLPGPNLTPYLVGLLVMLGMLGTFLGMVVTFKGAVFALEGSTDLQAIRAALAEPIRGLGLSFGTSIAGVASSAMLGLMSAIARRERLDAARLLEQHVATTLRPFSYAHQRDEAFRALQAQASALPNVAQQLETLLDRLEARSKQLDEQLLAGQVRFHAEATQSYERLARDVGTSLQGSLVAAATAAGDSIRPVVASAMDRIAEESRRQNARLAEESRHQNEHLADSARAQVDALAASFRETSEAVVASFRDTSDSLAASFRDGNTALASTVGHTLAASQKDHAAREQQRLQAWTESLHALAGRLESQWQQLAHDTVQQMAALGGAMEAPVQRLLQTASDVPAAAAGVLAQLREEVARTAERDNVALQERTLLLDRLGTVLEEVQQASGAQRQAIATLVESTTAVLAKAGDQFGDVLEANADRTGEAAAHVAATSQQMTELARAFGEGVQQFQASNEKVLGTLAQVESTLQRSIERSDEQLAYYVAQAREVIDLSIASQADVVTAWQKLQGRGKATVVADESAA</sequence>